<proteinExistence type="predicted"/>
<evidence type="ECO:0000313" key="3">
    <source>
        <dbReference type="Proteomes" id="UP000023152"/>
    </source>
</evidence>
<sequence>MKLHGHCVVKRVSSKEAADMTLLCLGGDKNEQKYTLTLNYVSVWDKRGSDTMATATTTAIVNKCWNEWIPLTDSEDKEIRIGKEEDDFAGMRAVIGGSQSHLLFITYYPKNIDVFDLNTFQYVSRSTLPIHEDWIRYHCFVSTAAHQYQYQYQHQHQQQQKYFNNEMVLFCKKTGLAIDFEEHKHTFQFCNLPICETIAPYHHYSYVCVNDVILFFRAWEGELGSSDSTIATKFVHKFSLAKRKWTYFSCSLSLPLTECAGVLTADNTFVHVLGGRDGPNMVLTHVRVSVNQVLDKDEVQTLLADYNVVKDSDVTKEKEGNGYEALTFKTCSNENTVVRMHCFLLFFFFFFLLKKSLWISSTYKKKKKKKWEEQKKWMKWWKDKSETDKAEIIANFEQLAQPEFAMWLLTNSKWQNQLHDGNIPDICITIESYIYYRSLDDVILLCTPFTFFLLYRLAK</sequence>
<gene>
    <name evidence="2" type="ORF">RFI_29695</name>
</gene>
<name>X6M282_RETFI</name>
<evidence type="ECO:0000313" key="2">
    <source>
        <dbReference type="EMBL" id="ETO07696.1"/>
    </source>
</evidence>
<dbReference type="SUPFAM" id="SSF50965">
    <property type="entry name" value="Galactose oxidase, central domain"/>
    <property type="match status" value="1"/>
</dbReference>
<evidence type="ECO:0000256" key="1">
    <source>
        <dbReference type="SAM" id="Phobius"/>
    </source>
</evidence>
<keyword evidence="3" id="KW-1185">Reference proteome</keyword>
<accession>X6M282</accession>
<dbReference type="Proteomes" id="UP000023152">
    <property type="component" value="Unassembled WGS sequence"/>
</dbReference>
<dbReference type="AlphaFoldDB" id="X6M282"/>
<feature type="transmembrane region" description="Helical" evidence="1">
    <location>
        <begin position="338"/>
        <end position="360"/>
    </location>
</feature>
<reference evidence="2 3" key="1">
    <citation type="journal article" date="2013" name="Curr. Biol.">
        <title>The Genome of the Foraminiferan Reticulomyxa filosa.</title>
        <authorList>
            <person name="Glockner G."/>
            <person name="Hulsmann N."/>
            <person name="Schleicher M."/>
            <person name="Noegel A.A."/>
            <person name="Eichinger L."/>
            <person name="Gallinger C."/>
            <person name="Pawlowski J."/>
            <person name="Sierra R."/>
            <person name="Euteneuer U."/>
            <person name="Pillet L."/>
            <person name="Moustafa A."/>
            <person name="Platzer M."/>
            <person name="Groth M."/>
            <person name="Szafranski K."/>
            <person name="Schliwa M."/>
        </authorList>
    </citation>
    <scope>NUCLEOTIDE SEQUENCE [LARGE SCALE GENOMIC DNA]</scope>
</reference>
<protein>
    <submittedName>
        <fullName evidence="2">Uncharacterized protein</fullName>
    </submittedName>
</protein>
<dbReference type="EMBL" id="ASPP01025858">
    <property type="protein sequence ID" value="ETO07696.1"/>
    <property type="molecule type" value="Genomic_DNA"/>
</dbReference>
<keyword evidence="1" id="KW-0472">Membrane</keyword>
<keyword evidence="1" id="KW-0812">Transmembrane</keyword>
<dbReference type="InterPro" id="IPR011043">
    <property type="entry name" value="Gal_Oxase/kelch_b-propeller"/>
</dbReference>
<keyword evidence="1" id="KW-1133">Transmembrane helix</keyword>
<organism evidence="2 3">
    <name type="scientific">Reticulomyxa filosa</name>
    <dbReference type="NCBI Taxonomy" id="46433"/>
    <lineage>
        <taxon>Eukaryota</taxon>
        <taxon>Sar</taxon>
        <taxon>Rhizaria</taxon>
        <taxon>Retaria</taxon>
        <taxon>Foraminifera</taxon>
        <taxon>Monothalamids</taxon>
        <taxon>Reticulomyxidae</taxon>
        <taxon>Reticulomyxa</taxon>
    </lineage>
</organism>
<comment type="caution">
    <text evidence="2">The sequence shown here is derived from an EMBL/GenBank/DDBJ whole genome shotgun (WGS) entry which is preliminary data.</text>
</comment>